<protein>
    <submittedName>
        <fullName evidence="1">Uncharacterized protein</fullName>
    </submittedName>
</protein>
<name>A0A8T3A970_DENNO</name>
<sequence>MTVGFVSFADADQILSAIETSRDDVPFACPIGSCAIFIGSKDGSSQVRIVVAVRLHCFAGGVRLHASLLRLLRGCSTSLLRRLFLPVGSEVTTF</sequence>
<accession>A0A8T3A970</accession>
<dbReference type="EMBL" id="JAGYWB010000019">
    <property type="protein sequence ID" value="KAI0489113.1"/>
    <property type="molecule type" value="Genomic_DNA"/>
</dbReference>
<proteinExistence type="predicted"/>
<dbReference type="Proteomes" id="UP000829196">
    <property type="component" value="Unassembled WGS sequence"/>
</dbReference>
<organism evidence="1 2">
    <name type="scientific">Dendrobium nobile</name>
    <name type="common">Orchid</name>
    <dbReference type="NCBI Taxonomy" id="94219"/>
    <lineage>
        <taxon>Eukaryota</taxon>
        <taxon>Viridiplantae</taxon>
        <taxon>Streptophyta</taxon>
        <taxon>Embryophyta</taxon>
        <taxon>Tracheophyta</taxon>
        <taxon>Spermatophyta</taxon>
        <taxon>Magnoliopsida</taxon>
        <taxon>Liliopsida</taxon>
        <taxon>Asparagales</taxon>
        <taxon>Orchidaceae</taxon>
        <taxon>Epidendroideae</taxon>
        <taxon>Malaxideae</taxon>
        <taxon>Dendrobiinae</taxon>
        <taxon>Dendrobium</taxon>
    </lineage>
</organism>
<comment type="caution">
    <text evidence="1">The sequence shown here is derived from an EMBL/GenBank/DDBJ whole genome shotgun (WGS) entry which is preliminary data.</text>
</comment>
<dbReference type="AlphaFoldDB" id="A0A8T3A970"/>
<evidence type="ECO:0000313" key="1">
    <source>
        <dbReference type="EMBL" id="KAI0489113.1"/>
    </source>
</evidence>
<gene>
    <name evidence="1" type="ORF">KFK09_028954</name>
</gene>
<reference evidence="1" key="1">
    <citation type="journal article" date="2022" name="Front. Genet.">
        <title>Chromosome-Scale Assembly of the Dendrobium nobile Genome Provides Insights Into the Molecular Mechanism of the Biosynthesis of the Medicinal Active Ingredient of Dendrobium.</title>
        <authorList>
            <person name="Xu Q."/>
            <person name="Niu S.-C."/>
            <person name="Li K.-L."/>
            <person name="Zheng P.-J."/>
            <person name="Zhang X.-J."/>
            <person name="Jia Y."/>
            <person name="Liu Y."/>
            <person name="Niu Y.-X."/>
            <person name="Yu L.-H."/>
            <person name="Chen D.-F."/>
            <person name="Zhang G.-Q."/>
        </authorList>
    </citation>
    <scope>NUCLEOTIDE SEQUENCE</scope>
    <source>
        <tissue evidence="1">Leaf</tissue>
    </source>
</reference>
<keyword evidence="2" id="KW-1185">Reference proteome</keyword>
<evidence type="ECO:0000313" key="2">
    <source>
        <dbReference type="Proteomes" id="UP000829196"/>
    </source>
</evidence>